<dbReference type="KEGG" id="olu:OSTLU_16978"/>
<dbReference type="Pfam" id="PF03193">
    <property type="entry name" value="RsgA_GTPase"/>
    <property type="match status" value="1"/>
</dbReference>
<keyword evidence="1" id="KW-0547">Nucleotide-binding</keyword>
<dbReference type="STRING" id="436017.A4S3D3"/>
<dbReference type="AlphaFoldDB" id="A4S3D3"/>
<dbReference type="PROSITE" id="PS50936">
    <property type="entry name" value="ENGC_GTPASE"/>
    <property type="match status" value="1"/>
</dbReference>
<gene>
    <name evidence="6" type="ORF">OSTLU_16978</name>
</gene>
<dbReference type="GO" id="GO:0003924">
    <property type="term" value="F:GTPase activity"/>
    <property type="evidence" value="ECO:0007669"/>
    <property type="project" value="InterPro"/>
</dbReference>
<feature type="domain" description="EngC GTPase" evidence="4">
    <location>
        <begin position="62"/>
        <end position="213"/>
    </location>
</feature>
<feature type="compositionally biased region" description="Basic residues" evidence="3">
    <location>
        <begin position="316"/>
        <end position="325"/>
    </location>
</feature>
<dbReference type="EMBL" id="CP000590">
    <property type="protein sequence ID" value="ABO98367.1"/>
    <property type="molecule type" value="Genomic_DNA"/>
</dbReference>
<dbReference type="HAMAP" id="MF_01820">
    <property type="entry name" value="GTPase_RsgA"/>
    <property type="match status" value="1"/>
</dbReference>
<dbReference type="eggNOG" id="ENOG502QRR1">
    <property type="taxonomic scope" value="Eukaryota"/>
</dbReference>
<evidence type="ECO:0000259" key="4">
    <source>
        <dbReference type="PROSITE" id="PS50936"/>
    </source>
</evidence>
<dbReference type="Gene3D" id="1.10.40.50">
    <property type="entry name" value="Probable gtpase engc, domain 3"/>
    <property type="match status" value="1"/>
</dbReference>
<evidence type="ECO:0000256" key="3">
    <source>
        <dbReference type="SAM" id="MobiDB-lite"/>
    </source>
</evidence>
<organism evidence="6 7">
    <name type="scientific">Ostreococcus lucimarinus (strain CCE9901)</name>
    <dbReference type="NCBI Taxonomy" id="436017"/>
    <lineage>
        <taxon>Eukaryota</taxon>
        <taxon>Viridiplantae</taxon>
        <taxon>Chlorophyta</taxon>
        <taxon>Mamiellophyceae</taxon>
        <taxon>Mamiellales</taxon>
        <taxon>Bathycoccaceae</taxon>
        <taxon>Ostreococcus</taxon>
    </lineage>
</organism>
<dbReference type="InterPro" id="IPR010914">
    <property type="entry name" value="RsgA_GTPase_dom"/>
</dbReference>
<protein>
    <recommendedName>
        <fullName evidence="8">Small ribosomal subunit biogenesis GTPase RsgA</fullName>
    </recommendedName>
</protein>
<feature type="compositionally biased region" description="Basic and acidic residues" evidence="3">
    <location>
        <begin position="326"/>
        <end position="337"/>
    </location>
</feature>
<dbReference type="Proteomes" id="UP000001568">
    <property type="component" value="Chromosome 10"/>
</dbReference>
<dbReference type="PANTHER" id="PTHR32120:SF11">
    <property type="entry name" value="SMALL RIBOSOMAL SUBUNIT BIOGENESIS GTPASE RSGA 1, MITOCHONDRIAL-RELATED"/>
    <property type="match status" value="1"/>
</dbReference>
<dbReference type="RefSeq" id="XP_001420074.1">
    <property type="nucleotide sequence ID" value="XM_001420037.1"/>
</dbReference>
<dbReference type="HOGENOM" id="CLU_033617_2_1_1"/>
<feature type="domain" description="CP-type G" evidence="5">
    <location>
        <begin position="53"/>
        <end position="215"/>
    </location>
</feature>
<sequence length="352" mass="39321">MLAEEDRTTELLCVARALLKKIKKRVLVGDEVVLSGVDWVQSRGMIDDVVGRRSELVEPPIANVDQALLVFALEQPPLEVKQLTRFLVSMEATKVPFTLVLNKCELLSEVEVADWRARLESWGYDAKVISVATGQGVEELEEALRGKTTVLAGPSGVGKSSLINRFRFGSALADLQSVKGVGTRSGRGKHTTRHVSLLRLDVGGFLADTPGFGYPSLEGFDTDKLAMCFPEIRDALASSDARCQFSDCTHRHEPGCVVVDECWEERRYDLYYDLFEEVKQIADTERMASGRESRTKTKSAAGKDATRTEAKLETKSHRRVSRRRSRMETEDLRARALDDDDGDDNYDDEDQD</sequence>
<evidence type="ECO:0000313" key="7">
    <source>
        <dbReference type="Proteomes" id="UP000001568"/>
    </source>
</evidence>
<keyword evidence="2" id="KW-0342">GTP-binding</keyword>
<accession>A4S3D3</accession>
<dbReference type="OrthoDB" id="442158at2759"/>
<evidence type="ECO:0000256" key="1">
    <source>
        <dbReference type="ARBA" id="ARBA00022741"/>
    </source>
</evidence>
<evidence type="ECO:0000256" key="2">
    <source>
        <dbReference type="ARBA" id="ARBA00023134"/>
    </source>
</evidence>
<dbReference type="InterPro" id="IPR004881">
    <property type="entry name" value="Ribosome_biogen_GTPase_RsgA"/>
</dbReference>
<evidence type="ECO:0000259" key="5">
    <source>
        <dbReference type="PROSITE" id="PS51721"/>
    </source>
</evidence>
<proteinExistence type="inferred from homology"/>
<dbReference type="InterPro" id="IPR030378">
    <property type="entry name" value="G_CP_dom"/>
</dbReference>
<dbReference type="NCBIfam" id="TIGR00157">
    <property type="entry name" value="ribosome small subunit-dependent GTPase A"/>
    <property type="match status" value="1"/>
</dbReference>
<feature type="compositionally biased region" description="Basic and acidic residues" evidence="3">
    <location>
        <begin position="285"/>
        <end position="295"/>
    </location>
</feature>
<dbReference type="Gramene" id="ABO98367">
    <property type="protein sequence ID" value="ABO98367"/>
    <property type="gene ID" value="OSTLU_16978"/>
</dbReference>
<evidence type="ECO:0008006" key="8">
    <source>
        <dbReference type="Google" id="ProtNLM"/>
    </source>
</evidence>
<dbReference type="CDD" id="cd01854">
    <property type="entry name" value="YjeQ_EngC"/>
    <property type="match status" value="1"/>
</dbReference>
<keyword evidence="7" id="KW-1185">Reference proteome</keyword>
<dbReference type="GeneID" id="5004134"/>
<feature type="compositionally biased region" description="Basic and acidic residues" evidence="3">
    <location>
        <begin position="304"/>
        <end position="315"/>
    </location>
</feature>
<reference evidence="6 7" key="1">
    <citation type="journal article" date="2007" name="Proc. Natl. Acad. Sci. U.S.A.">
        <title>The tiny eukaryote Ostreococcus provides genomic insights into the paradox of plankton speciation.</title>
        <authorList>
            <person name="Palenik B."/>
            <person name="Grimwood J."/>
            <person name="Aerts A."/>
            <person name="Rouze P."/>
            <person name="Salamov A."/>
            <person name="Putnam N."/>
            <person name="Dupont C."/>
            <person name="Jorgensen R."/>
            <person name="Derelle E."/>
            <person name="Rombauts S."/>
            <person name="Zhou K."/>
            <person name="Otillar R."/>
            <person name="Merchant S.S."/>
            <person name="Podell S."/>
            <person name="Gaasterland T."/>
            <person name="Napoli C."/>
            <person name="Gendler K."/>
            <person name="Manuell A."/>
            <person name="Tai V."/>
            <person name="Vallon O."/>
            <person name="Piganeau G."/>
            <person name="Jancek S."/>
            <person name="Heijde M."/>
            <person name="Jabbari K."/>
            <person name="Bowler C."/>
            <person name="Lohr M."/>
            <person name="Robbens S."/>
            <person name="Werner G."/>
            <person name="Dubchak I."/>
            <person name="Pazour G.J."/>
            <person name="Ren Q."/>
            <person name="Paulsen I."/>
            <person name="Delwiche C."/>
            <person name="Schmutz J."/>
            <person name="Rokhsar D."/>
            <person name="Van de Peer Y."/>
            <person name="Moreau H."/>
            <person name="Grigoriev I.V."/>
        </authorList>
    </citation>
    <scope>NUCLEOTIDE SEQUENCE [LARGE SCALE GENOMIC DNA]</scope>
    <source>
        <strain evidence="6 7">CCE9901</strain>
    </source>
</reference>
<dbReference type="SUPFAM" id="SSF52540">
    <property type="entry name" value="P-loop containing nucleoside triphosphate hydrolases"/>
    <property type="match status" value="1"/>
</dbReference>
<dbReference type="GO" id="GO:0005525">
    <property type="term" value="F:GTP binding"/>
    <property type="evidence" value="ECO:0007669"/>
    <property type="project" value="UniProtKB-KW"/>
</dbReference>
<dbReference type="PROSITE" id="PS51721">
    <property type="entry name" value="G_CP"/>
    <property type="match status" value="1"/>
</dbReference>
<evidence type="ECO:0000313" key="6">
    <source>
        <dbReference type="EMBL" id="ABO98367.1"/>
    </source>
</evidence>
<feature type="region of interest" description="Disordered" evidence="3">
    <location>
        <begin position="285"/>
        <end position="352"/>
    </location>
</feature>
<dbReference type="PANTHER" id="PTHR32120">
    <property type="entry name" value="SMALL RIBOSOMAL SUBUNIT BIOGENESIS GTPASE RSGA"/>
    <property type="match status" value="1"/>
</dbReference>
<name>A4S3D3_OSTLU</name>
<feature type="compositionally biased region" description="Acidic residues" evidence="3">
    <location>
        <begin position="338"/>
        <end position="352"/>
    </location>
</feature>
<dbReference type="Gene3D" id="3.40.50.300">
    <property type="entry name" value="P-loop containing nucleotide triphosphate hydrolases"/>
    <property type="match status" value="1"/>
</dbReference>
<dbReference type="InterPro" id="IPR027417">
    <property type="entry name" value="P-loop_NTPase"/>
</dbReference>
<dbReference type="OMA" id="PGFNKHK"/>